<organism evidence="2 3">
    <name type="scientific">Plutella xylostella</name>
    <name type="common">Diamondback moth</name>
    <name type="synonym">Plutella maculipennis</name>
    <dbReference type="NCBI Taxonomy" id="51655"/>
    <lineage>
        <taxon>Eukaryota</taxon>
        <taxon>Metazoa</taxon>
        <taxon>Ecdysozoa</taxon>
        <taxon>Arthropoda</taxon>
        <taxon>Hexapoda</taxon>
        <taxon>Insecta</taxon>
        <taxon>Pterygota</taxon>
        <taxon>Neoptera</taxon>
        <taxon>Endopterygota</taxon>
        <taxon>Lepidoptera</taxon>
        <taxon>Glossata</taxon>
        <taxon>Ditrysia</taxon>
        <taxon>Yponomeutoidea</taxon>
        <taxon>Plutellidae</taxon>
        <taxon>Plutella</taxon>
    </lineage>
</organism>
<dbReference type="Proteomes" id="UP000823941">
    <property type="component" value="Chromosome 7"/>
</dbReference>
<evidence type="ECO:0000313" key="3">
    <source>
        <dbReference type="Proteomes" id="UP000823941"/>
    </source>
</evidence>
<reference evidence="2 3" key="1">
    <citation type="submission" date="2021-06" db="EMBL/GenBank/DDBJ databases">
        <title>A haploid diamondback moth (Plutella xylostella L.) genome assembly resolves 31 chromosomes and identifies a diamide resistance mutation.</title>
        <authorList>
            <person name="Ward C.M."/>
            <person name="Perry K.D."/>
            <person name="Baker G."/>
            <person name="Powis K."/>
            <person name="Heckel D.G."/>
            <person name="Baxter S.W."/>
        </authorList>
    </citation>
    <scope>NUCLEOTIDE SEQUENCE [LARGE SCALE GENOMIC DNA]</scope>
    <source>
        <strain evidence="2 3">LV</strain>
        <tissue evidence="2">Single pupa</tissue>
    </source>
</reference>
<sequence length="148" mass="15944">MRAVLIVLASVSLVWGLPRPQRGIRQRCVNMWDEGCINGQLTGAGNDDSYLNGGFNPGKRCVNMWDEGCINSQLAGSGSDDSYLNGGFNPGKRCVNMWDEGCINSQLAGSGADDGYLNGGFNPGKRSLKQLAAKLQKMHKSFGKTHSM</sequence>
<name>A0ABQ7QWB9_PLUXY</name>
<accession>A0ABQ7QWB9</accession>
<evidence type="ECO:0000313" key="2">
    <source>
        <dbReference type="EMBL" id="KAG7309346.1"/>
    </source>
</evidence>
<keyword evidence="1" id="KW-0732">Signal</keyword>
<feature type="signal peptide" evidence="1">
    <location>
        <begin position="1"/>
        <end position="16"/>
    </location>
</feature>
<evidence type="ECO:0000256" key="1">
    <source>
        <dbReference type="SAM" id="SignalP"/>
    </source>
</evidence>
<protein>
    <submittedName>
        <fullName evidence="2">Uncharacterized protein</fullName>
    </submittedName>
</protein>
<comment type="caution">
    <text evidence="2">The sequence shown here is derived from an EMBL/GenBank/DDBJ whole genome shotgun (WGS) entry which is preliminary data.</text>
</comment>
<dbReference type="EMBL" id="JAHIBW010000007">
    <property type="protein sequence ID" value="KAG7309346.1"/>
    <property type="molecule type" value="Genomic_DNA"/>
</dbReference>
<feature type="chain" id="PRO_5045513813" evidence="1">
    <location>
        <begin position="17"/>
        <end position="148"/>
    </location>
</feature>
<keyword evidence="3" id="KW-1185">Reference proteome</keyword>
<gene>
    <name evidence="2" type="ORF">JYU34_005293</name>
</gene>
<proteinExistence type="predicted"/>